<dbReference type="GO" id="GO:0005198">
    <property type="term" value="F:structural molecule activity"/>
    <property type="evidence" value="ECO:0007669"/>
    <property type="project" value="InterPro"/>
</dbReference>
<accession>A0A3G1RP38</accession>
<gene>
    <name evidence="4" type="primary">VP3</name>
</gene>
<evidence type="ECO:0000313" key="4">
    <source>
        <dbReference type="EMBL" id="AXF35759.1"/>
    </source>
</evidence>
<evidence type="ECO:0000256" key="1">
    <source>
        <dbReference type="ARBA" id="ARBA00004328"/>
    </source>
</evidence>
<keyword evidence="2" id="KW-0946">Virion</keyword>
<sequence length="959" mass="109917">MSSKTQKKDDKKDEKKDEIRKENEDRSDNGEIKDDSKSKGKGSGSKKDVLIEDRPGPRNEITPKLQNESSPYLRGTETVNDNGPLLSVFGLQEILAKVRETQTRLQMSATEVSPAPPDMQDLINSLRAMSENSAFRVVDRPPVFYNYIASQSDQKVFRINRFYEEISKIGSDVDDSDAKVLMGIVLDRLKYIVDQGSFIIQDVPTYCEVRDEIVKSDCLGADFSVLVDTLRRVSGNYILDRLKSYIITNTEVLQGKTDGFLAALPDPIYKVHDALVAHVIQGQRGEFKASIAWLTRYGEAKMMEFSASLLTDIFCVDTVYVLSHYLPVDPQLIWQVPRSAMSNLMMNAALGIPPGTYIVPNAKIATVTISSRIVTTAPFSQMNSTTPTEAQMQDVRKIYLALMFPNQILLDVKDEPGHNVDPIAQQVSALVGKLMFSYGPNLFNITARTARLLDFACSRFFTMTGEHYRKIHRGVTGEPFDFRIEGVRREFDAVQLRNDPDTGRGYNGFRVEDIKVREGPYPHVRRRICYLGYDPEDVIDERISGVDFNYTNFSIMIQALEDSGRIQEANFLMQMMQHHVVRFAHISQVINRDLLSAFTMPDTMFRALAARIRENQYVSDGPIVLDISYHSIFHAFKMRFLPMDRPEFMIIQPLIESIYASELSIMKYNAQRLRDITTEYLESFPSLKNSDIWRVVTSRVPEPIKTVMQITGQQFYVNVRDMYTWIEQPGFQESLPLLLQRIVWDQITDITNIMFTKEVYACRMIVPEPRIDDLETFRREAVYHTNILRAPPPMRNTVHVTRQVAMQRAAEGKLKSSLRSWIDDGMFVKFGNIIRPVFFSIHHNLPDRSILEALPYMYETDNSAGPIAKYRFKLINSVKAFLMLYNTDDKAMPDEFVNVNPSYCNTSLYIPEFIFEQVEESNALNMIDKNMVSLRKRVRVHDLTQSLVEGSKYALPQFD</sequence>
<proteinExistence type="predicted"/>
<evidence type="ECO:0000256" key="3">
    <source>
        <dbReference type="SAM" id="MobiDB-lite"/>
    </source>
</evidence>
<feature type="compositionally biased region" description="Basic and acidic residues" evidence="3">
    <location>
        <begin position="45"/>
        <end position="57"/>
    </location>
</feature>
<reference evidence="4" key="1">
    <citation type="journal article" date="2018" name="J. Gen. Virol.">
        <title>Identification and characterization of novel mosquito-borne (Kammavanpettai virus) and tick-borne (Wad Medani) reoviruses isolated in India.</title>
        <authorList>
            <person name="Yadav P.D."/>
            <person name="Shete A.M."/>
            <person name="Nyayanit D.A."/>
            <person name="Albarino C.G."/>
            <person name="Jain S."/>
            <person name="Guerrero L.W."/>
            <person name="Kumar S."/>
            <person name="Patil D.Y."/>
            <person name="Nichol S.T."/>
            <person name="Mourya D.T."/>
        </authorList>
    </citation>
    <scope>NUCLEOTIDE SEQUENCE</scope>
    <source>
        <strain evidence="4">66413</strain>
    </source>
</reference>
<feature type="compositionally biased region" description="Basic and acidic residues" evidence="3">
    <location>
        <begin position="1"/>
        <end position="38"/>
    </location>
</feature>
<dbReference type="Pfam" id="PF01700">
    <property type="entry name" value="Orbi_VP3"/>
    <property type="match status" value="1"/>
</dbReference>
<dbReference type="InterPro" id="IPR002614">
    <property type="entry name" value="Inner_layer_core_VP3_Orbivir"/>
</dbReference>
<comment type="subcellular location">
    <subcellularLocation>
        <location evidence="1">Virion</location>
    </subcellularLocation>
</comment>
<protein>
    <submittedName>
        <fullName evidence="4">Capping protein</fullName>
    </submittedName>
</protein>
<dbReference type="SUPFAM" id="SSF56831">
    <property type="entry name" value="Reovirus inner layer core protein p3"/>
    <property type="match status" value="1"/>
</dbReference>
<feature type="region of interest" description="Disordered" evidence="3">
    <location>
        <begin position="1"/>
        <end position="79"/>
    </location>
</feature>
<name>A0A3G1RP38_9REOV</name>
<organism evidence="4">
    <name type="scientific">Kammavanpettai virus</name>
    <dbReference type="NCBI Taxonomy" id="2282480"/>
    <lineage>
        <taxon>Viruses</taxon>
        <taxon>Riboviria</taxon>
        <taxon>Orthornavirae</taxon>
        <taxon>Duplornaviricota</taxon>
        <taxon>Resentoviricetes</taxon>
        <taxon>Reovirales</taxon>
        <taxon>Sedoreoviridae</taxon>
        <taxon>Orbivirus</taxon>
    </lineage>
</organism>
<dbReference type="EMBL" id="MG770352">
    <property type="protein sequence ID" value="AXF35759.1"/>
    <property type="molecule type" value="Genomic_RNA"/>
</dbReference>
<dbReference type="InterPro" id="IPR016029">
    <property type="entry name" value="Inner_layer_core_VP3_Reovir"/>
</dbReference>
<dbReference type="GO" id="GO:0044423">
    <property type="term" value="C:virion component"/>
    <property type="evidence" value="ECO:0007669"/>
    <property type="project" value="UniProtKB-KW"/>
</dbReference>
<evidence type="ECO:0000256" key="2">
    <source>
        <dbReference type="ARBA" id="ARBA00022844"/>
    </source>
</evidence>